<dbReference type="PANTHER" id="PTHR43736:SF1">
    <property type="entry name" value="DIHYDRONEOPTERIN TRIPHOSPHATE DIPHOSPHATASE"/>
    <property type="match status" value="1"/>
</dbReference>
<dbReference type="CDD" id="cd04667">
    <property type="entry name" value="NUDIX_Hydrolase"/>
    <property type="match status" value="1"/>
</dbReference>
<feature type="domain" description="Nudix hydrolase" evidence="3">
    <location>
        <begin position="23"/>
        <end position="140"/>
    </location>
</feature>
<evidence type="ECO:0000256" key="2">
    <source>
        <dbReference type="ARBA" id="ARBA00022801"/>
    </source>
</evidence>
<reference evidence="5" key="1">
    <citation type="submission" date="2016-10" db="EMBL/GenBank/DDBJ databases">
        <authorList>
            <person name="Varghese N."/>
        </authorList>
    </citation>
    <scope>NUCLEOTIDE SEQUENCE [LARGE SCALE GENOMIC DNA]</scope>
    <source>
        <strain evidence="5">GAS106B</strain>
    </source>
</reference>
<accession>A0A1H1JXK0</accession>
<dbReference type="EMBL" id="FNKP01000004">
    <property type="protein sequence ID" value="SDR54781.1"/>
    <property type="molecule type" value="Genomic_DNA"/>
</dbReference>
<name>A0A1H1JXK0_9BURK</name>
<dbReference type="SUPFAM" id="SSF55811">
    <property type="entry name" value="Nudix"/>
    <property type="match status" value="1"/>
</dbReference>
<dbReference type="Pfam" id="PF00293">
    <property type="entry name" value="NUDIX"/>
    <property type="match status" value="1"/>
</dbReference>
<dbReference type="InterPro" id="IPR000086">
    <property type="entry name" value="NUDIX_hydrolase_dom"/>
</dbReference>
<gene>
    <name evidence="4" type="ORF">SAMN05443245_7506</name>
</gene>
<comment type="cofactor">
    <cofactor evidence="1">
        <name>Mg(2+)</name>
        <dbReference type="ChEBI" id="CHEBI:18420"/>
    </cofactor>
</comment>
<dbReference type="InterPro" id="IPR020084">
    <property type="entry name" value="NUDIX_hydrolase_CS"/>
</dbReference>
<evidence type="ECO:0000259" key="3">
    <source>
        <dbReference type="PROSITE" id="PS51462"/>
    </source>
</evidence>
<proteinExistence type="predicted"/>
<evidence type="ECO:0000313" key="5">
    <source>
        <dbReference type="Proteomes" id="UP000183487"/>
    </source>
</evidence>
<dbReference type="AlphaFoldDB" id="A0A1H1JXK0"/>
<dbReference type="Proteomes" id="UP000183487">
    <property type="component" value="Unassembled WGS sequence"/>
</dbReference>
<dbReference type="PROSITE" id="PS51462">
    <property type="entry name" value="NUDIX"/>
    <property type="match status" value="1"/>
</dbReference>
<dbReference type="InterPro" id="IPR015797">
    <property type="entry name" value="NUDIX_hydrolase-like_dom_sf"/>
</dbReference>
<keyword evidence="2" id="KW-0378">Hydrolase</keyword>
<dbReference type="PANTHER" id="PTHR43736">
    <property type="entry name" value="ADP-RIBOSE PYROPHOSPHATASE"/>
    <property type="match status" value="1"/>
</dbReference>
<evidence type="ECO:0000256" key="1">
    <source>
        <dbReference type="ARBA" id="ARBA00001946"/>
    </source>
</evidence>
<keyword evidence="5" id="KW-1185">Reference proteome</keyword>
<dbReference type="GO" id="GO:0016787">
    <property type="term" value="F:hydrolase activity"/>
    <property type="evidence" value="ECO:0007669"/>
    <property type="project" value="UniProtKB-KW"/>
</dbReference>
<evidence type="ECO:0000313" key="4">
    <source>
        <dbReference type="EMBL" id="SDR54781.1"/>
    </source>
</evidence>
<sequence>MRAFLSGIRGGPVNRTWGTDLQVMKDRATVVCWRHGRILFVERGRSRWSLPGGTVRRNELPVEAARRELSEETTLEGHELNYLFQFGGLNKRHHVFVSILPDEARPAPCNEILRCRWFRPRKVGTLVTSVPTREIVRLLFGQGDHAAR</sequence>
<dbReference type="PROSITE" id="PS00893">
    <property type="entry name" value="NUDIX_BOX"/>
    <property type="match status" value="1"/>
</dbReference>
<dbReference type="Gene3D" id="3.90.79.10">
    <property type="entry name" value="Nucleoside Triphosphate Pyrophosphohydrolase"/>
    <property type="match status" value="1"/>
</dbReference>
<protein>
    <submittedName>
        <fullName evidence="4">8-oxo-dGTP diphosphatase</fullName>
    </submittedName>
</protein>
<organism evidence="4 5">
    <name type="scientific">Paraburkholderia fungorum</name>
    <dbReference type="NCBI Taxonomy" id="134537"/>
    <lineage>
        <taxon>Bacteria</taxon>
        <taxon>Pseudomonadati</taxon>
        <taxon>Pseudomonadota</taxon>
        <taxon>Betaproteobacteria</taxon>
        <taxon>Burkholderiales</taxon>
        <taxon>Burkholderiaceae</taxon>
        <taxon>Paraburkholderia</taxon>
    </lineage>
</organism>